<dbReference type="Gene3D" id="3.40.50.2300">
    <property type="match status" value="2"/>
</dbReference>
<dbReference type="InterPro" id="IPR028082">
    <property type="entry name" value="Peripla_BP_I"/>
</dbReference>
<dbReference type="InterPro" id="IPR051010">
    <property type="entry name" value="BCAA_transport"/>
</dbReference>
<sequence>MNRMSPSRLVIGVVAPLTGRLAPLGAPLAYVLRALAPRLAHVRNGGRRHDVTVAVRDSRSDPEAARRAVRGLAGADGAHIVLTMAGTRVLPAVTDACEKAEVPCVSTTFPWQAYLHARGVRPGHRFRWTYHFAWGLDDIASVFADLWDGVDGRSPVGCLWNDDLQGGLLRHDRYGFAPVTSVRGRALVDLGAYREPAGDFRAQVGRLREHGAVDLVTSAATASDLALFHREAREAGLRPRLITCSRWLTYPHTSTARAPGVPGELADARVATLVYWSPGHPHRSGLDGTTCAELARAYQEDTGSPWLQPLGLAHALLETAHHALTVATDPTDRSSVAHAVAATPHGTVVGTLDFARGPTPNTAALPLVGGQWQPGPRGPRLAVVSNTGHPDVPLTGDLVPAR</sequence>
<keyword evidence="2" id="KW-0732">Signal</keyword>
<protein>
    <recommendedName>
        <fullName evidence="3">Leucine-binding protein domain-containing protein</fullName>
    </recommendedName>
</protein>
<reference evidence="4" key="1">
    <citation type="journal article" date="2014" name="Int. J. Syst. Evol. Microbiol.">
        <title>Complete genome sequence of Corynebacterium casei LMG S-19264T (=DSM 44701T), isolated from a smear-ripened cheese.</title>
        <authorList>
            <consortium name="US DOE Joint Genome Institute (JGI-PGF)"/>
            <person name="Walter F."/>
            <person name="Albersmeier A."/>
            <person name="Kalinowski J."/>
            <person name="Ruckert C."/>
        </authorList>
    </citation>
    <scope>NUCLEOTIDE SEQUENCE</scope>
    <source>
        <strain evidence="4">JCM 3131</strain>
    </source>
</reference>
<dbReference type="PANTHER" id="PTHR30483">
    <property type="entry name" value="LEUCINE-SPECIFIC-BINDING PROTEIN"/>
    <property type="match status" value="1"/>
</dbReference>
<proteinExistence type="inferred from homology"/>
<accession>A0A918B6Y8</accession>
<reference evidence="4" key="2">
    <citation type="submission" date="2020-09" db="EMBL/GenBank/DDBJ databases">
        <authorList>
            <person name="Sun Q."/>
            <person name="Ohkuma M."/>
        </authorList>
    </citation>
    <scope>NUCLEOTIDE SEQUENCE</scope>
    <source>
        <strain evidence="4">JCM 3131</strain>
    </source>
</reference>
<name>A0A918B6Y8_9ACTN</name>
<gene>
    <name evidence="4" type="ORF">GCM10010145_03440</name>
</gene>
<evidence type="ECO:0000256" key="1">
    <source>
        <dbReference type="ARBA" id="ARBA00010062"/>
    </source>
</evidence>
<comment type="caution">
    <text evidence="4">The sequence shown here is derived from an EMBL/GenBank/DDBJ whole genome shotgun (WGS) entry which is preliminary data.</text>
</comment>
<dbReference type="Pfam" id="PF13458">
    <property type="entry name" value="Peripla_BP_6"/>
    <property type="match status" value="1"/>
</dbReference>
<dbReference type="SUPFAM" id="SSF53822">
    <property type="entry name" value="Periplasmic binding protein-like I"/>
    <property type="match status" value="1"/>
</dbReference>
<evidence type="ECO:0000259" key="3">
    <source>
        <dbReference type="Pfam" id="PF13458"/>
    </source>
</evidence>
<dbReference type="PANTHER" id="PTHR30483:SF6">
    <property type="entry name" value="PERIPLASMIC BINDING PROTEIN OF ABC TRANSPORTER FOR NATURAL AMINO ACIDS"/>
    <property type="match status" value="1"/>
</dbReference>
<dbReference type="InterPro" id="IPR028081">
    <property type="entry name" value="Leu-bd"/>
</dbReference>
<evidence type="ECO:0000313" key="4">
    <source>
        <dbReference type="EMBL" id="GGQ39189.1"/>
    </source>
</evidence>
<dbReference type="AlphaFoldDB" id="A0A918B6Y8"/>
<evidence type="ECO:0000256" key="2">
    <source>
        <dbReference type="ARBA" id="ARBA00022729"/>
    </source>
</evidence>
<keyword evidence="5" id="KW-1185">Reference proteome</keyword>
<dbReference type="Proteomes" id="UP000620156">
    <property type="component" value="Unassembled WGS sequence"/>
</dbReference>
<organism evidence="4 5">
    <name type="scientific">Streptomyces ruber</name>
    <dbReference type="NCBI Taxonomy" id="83378"/>
    <lineage>
        <taxon>Bacteria</taxon>
        <taxon>Bacillati</taxon>
        <taxon>Actinomycetota</taxon>
        <taxon>Actinomycetes</taxon>
        <taxon>Kitasatosporales</taxon>
        <taxon>Streptomycetaceae</taxon>
        <taxon>Streptomyces</taxon>
    </lineage>
</organism>
<feature type="domain" description="Leucine-binding protein" evidence="3">
    <location>
        <begin position="11"/>
        <end position="355"/>
    </location>
</feature>
<dbReference type="EMBL" id="BMQK01000001">
    <property type="protein sequence ID" value="GGQ39189.1"/>
    <property type="molecule type" value="Genomic_DNA"/>
</dbReference>
<evidence type="ECO:0000313" key="5">
    <source>
        <dbReference type="Proteomes" id="UP000620156"/>
    </source>
</evidence>
<dbReference type="CDD" id="cd06337">
    <property type="entry name" value="PBP1_ABC_ligand_binding-like"/>
    <property type="match status" value="1"/>
</dbReference>
<comment type="similarity">
    <text evidence="1">Belongs to the leucine-binding protein family.</text>
</comment>